<reference evidence="1 2" key="1">
    <citation type="submission" date="2015-01" db="EMBL/GenBank/DDBJ databases">
        <title>Genome of Sphingomonas taxi strain 30a.</title>
        <authorList>
            <person name="Eevers N."/>
            <person name="Van Hamme J."/>
            <person name="Bottos E."/>
            <person name="Weyens N."/>
            <person name="Vangronsveld J."/>
        </authorList>
    </citation>
    <scope>NUCLEOTIDE SEQUENCE [LARGE SCALE GENOMIC DNA]</scope>
    <source>
        <strain evidence="1 2">30a</strain>
    </source>
</reference>
<comment type="caution">
    <text evidence="1">The sequence shown here is derived from an EMBL/GenBank/DDBJ whole genome shotgun (WGS) entry which is preliminary data.</text>
</comment>
<dbReference type="EMBL" id="JXTP01000089">
    <property type="protein sequence ID" value="KIU26077.1"/>
    <property type="molecule type" value="Genomic_DNA"/>
</dbReference>
<dbReference type="RefSeq" id="WP_043061312.1">
    <property type="nucleotide sequence ID" value="NZ_QDFS01000033.1"/>
</dbReference>
<dbReference type="GeneID" id="78486568"/>
<protein>
    <recommendedName>
        <fullName evidence="3">HNH endonuclease 5 domain-containing protein</fullName>
    </recommendedName>
</protein>
<dbReference type="OrthoDB" id="2804463at2"/>
<evidence type="ECO:0000313" key="1">
    <source>
        <dbReference type="EMBL" id="KIU26077.1"/>
    </source>
</evidence>
<evidence type="ECO:0000313" key="2">
    <source>
        <dbReference type="Proteomes" id="UP000033203"/>
    </source>
</evidence>
<gene>
    <name evidence="1" type="ORF">SR41_16430</name>
</gene>
<dbReference type="Proteomes" id="UP000033203">
    <property type="component" value="Unassembled WGS sequence"/>
</dbReference>
<sequence length="159" mass="17264">MTCIYCPSDGPYTEEHVVPAGMGGDDGKWLLKDVVCGVCNTDVFSPMETKVMRASPLAIARLFKQTRSRKRGKRTAAPSIYAPVSYFDDPQSGLLLEQELGSGGQSMVWPQVNYVPPERMTVSATDAASANELIRDLGHSPTCLRFVKSCGTVSRCVTV</sequence>
<evidence type="ECO:0008006" key="3">
    <source>
        <dbReference type="Google" id="ProtNLM"/>
    </source>
</evidence>
<proteinExistence type="predicted"/>
<accession>A0A0D1M5J9</accession>
<dbReference type="PATRIC" id="fig|1549858.7.peg.2614"/>
<dbReference type="AlphaFoldDB" id="A0A0D1M5J9"/>
<name>A0A0D1M5J9_9SPHN</name>
<organism evidence="1 2">
    <name type="scientific">Sphingomonas melonis</name>
    <dbReference type="NCBI Taxonomy" id="152682"/>
    <lineage>
        <taxon>Bacteria</taxon>
        <taxon>Pseudomonadati</taxon>
        <taxon>Pseudomonadota</taxon>
        <taxon>Alphaproteobacteria</taxon>
        <taxon>Sphingomonadales</taxon>
        <taxon>Sphingomonadaceae</taxon>
        <taxon>Sphingomonas</taxon>
    </lineage>
</organism>